<evidence type="ECO:0000313" key="3">
    <source>
        <dbReference type="Proteomes" id="UP000006461"/>
    </source>
</evidence>
<sequence>MAALDVLADGGLDVGEDGVAEGSGRDDEQLEMTSTATTPVSTRSTAIPLNLPVPVVC</sequence>
<feature type="region of interest" description="Disordered" evidence="1">
    <location>
        <begin position="1"/>
        <end position="43"/>
    </location>
</feature>
<keyword evidence="3" id="KW-1185">Reference proteome</keyword>
<dbReference type="KEGG" id="mmar:MODMU_3139"/>
<reference evidence="2 3" key="1">
    <citation type="journal article" date="2012" name="J. Bacteriol.">
        <title>Genome Sequence of Radiation-Resistant Modestobacter marinus Strain BC501, a Representative Actinobacterium That Thrives on Calcareous Stone Surfaces.</title>
        <authorList>
            <person name="Normand P."/>
            <person name="Gury J."/>
            <person name="Pujic P."/>
            <person name="Chouaia B."/>
            <person name="Crotti E."/>
            <person name="Brusetti L."/>
            <person name="Daffonchio D."/>
            <person name="Vacherie B."/>
            <person name="Barbe V."/>
            <person name="Medigue C."/>
            <person name="Calteau A."/>
            <person name="Ghodhbane-Gtari F."/>
            <person name="Essoussi I."/>
            <person name="Nouioui I."/>
            <person name="Abbassi-Ghozzi I."/>
            <person name="Gtari M."/>
        </authorList>
    </citation>
    <scope>NUCLEOTIDE SEQUENCE [LARGE SCALE GENOMIC DNA]</scope>
    <source>
        <strain evidence="3">BC 501</strain>
    </source>
</reference>
<dbReference type="HOGENOM" id="CLU_2991776_0_0_11"/>
<name>I4EYV0_MODI5</name>
<gene>
    <name evidence="2" type="ordered locus">MODMU_3139</name>
</gene>
<protein>
    <submittedName>
        <fullName evidence="2">Uncharacterized protein</fullName>
    </submittedName>
</protein>
<accession>I4EYV0</accession>
<evidence type="ECO:0000313" key="2">
    <source>
        <dbReference type="EMBL" id="CCH88563.1"/>
    </source>
</evidence>
<dbReference type="AlphaFoldDB" id="I4EYV0"/>
<dbReference type="Proteomes" id="UP000006461">
    <property type="component" value="Chromosome"/>
</dbReference>
<proteinExistence type="predicted"/>
<dbReference type="STRING" id="477641.MODMU_3139"/>
<evidence type="ECO:0000256" key="1">
    <source>
        <dbReference type="SAM" id="MobiDB-lite"/>
    </source>
</evidence>
<organism evidence="2 3">
    <name type="scientific">Modestobacter italicus (strain DSM 44449 / CECT 9708 / BC 501)</name>
    <dbReference type="NCBI Taxonomy" id="2732864"/>
    <lineage>
        <taxon>Bacteria</taxon>
        <taxon>Bacillati</taxon>
        <taxon>Actinomycetota</taxon>
        <taxon>Actinomycetes</taxon>
        <taxon>Geodermatophilales</taxon>
        <taxon>Geodermatophilaceae</taxon>
        <taxon>Modestobacter</taxon>
    </lineage>
</organism>
<dbReference type="EMBL" id="FO203431">
    <property type="protein sequence ID" value="CCH88563.1"/>
    <property type="molecule type" value="Genomic_DNA"/>
</dbReference>
<feature type="compositionally biased region" description="Polar residues" evidence="1">
    <location>
        <begin position="31"/>
        <end position="43"/>
    </location>
</feature>